<evidence type="ECO:0000313" key="3">
    <source>
        <dbReference type="Proteomes" id="UP000595095"/>
    </source>
</evidence>
<keyword evidence="1" id="KW-0812">Transmembrane</keyword>
<feature type="transmembrane region" description="Helical" evidence="1">
    <location>
        <begin position="83"/>
        <end position="112"/>
    </location>
</feature>
<proteinExistence type="predicted"/>
<keyword evidence="1" id="KW-0472">Membrane</keyword>
<dbReference type="Proteomes" id="UP000595095">
    <property type="component" value="Chromosome"/>
</dbReference>
<dbReference type="KEGG" id="smaa:IT774_06235"/>
<name>A0A7S9DZE9_9ALTE</name>
<organism evidence="2 3">
    <name type="scientific">Salinimonas marina</name>
    <dbReference type="NCBI Taxonomy" id="2785918"/>
    <lineage>
        <taxon>Bacteria</taxon>
        <taxon>Pseudomonadati</taxon>
        <taxon>Pseudomonadota</taxon>
        <taxon>Gammaproteobacteria</taxon>
        <taxon>Alteromonadales</taxon>
        <taxon>Alteromonadaceae</taxon>
        <taxon>Alteromonas/Salinimonas group</taxon>
        <taxon>Salinimonas</taxon>
    </lineage>
</organism>
<accession>A0A7S9DZE9</accession>
<gene>
    <name evidence="2" type="ORF">IT774_06235</name>
</gene>
<dbReference type="RefSeq" id="WP_195811810.1">
    <property type="nucleotide sequence ID" value="NZ_CP064795.1"/>
</dbReference>
<dbReference type="EMBL" id="CP064795">
    <property type="protein sequence ID" value="QPG06735.1"/>
    <property type="molecule type" value="Genomic_DNA"/>
</dbReference>
<reference evidence="2 3" key="1">
    <citation type="submission" date="2020-11" db="EMBL/GenBank/DDBJ databases">
        <title>Complete genome sequence for Salinimonas sp. strain G2-b.</title>
        <authorList>
            <person name="Park S.-J."/>
        </authorList>
    </citation>
    <scope>NUCLEOTIDE SEQUENCE [LARGE SCALE GENOMIC DNA]</scope>
    <source>
        <strain evidence="2 3">G2-b</strain>
    </source>
</reference>
<evidence type="ECO:0000256" key="1">
    <source>
        <dbReference type="SAM" id="Phobius"/>
    </source>
</evidence>
<feature type="transmembrane region" description="Helical" evidence="1">
    <location>
        <begin position="118"/>
        <end position="141"/>
    </location>
</feature>
<evidence type="ECO:0000313" key="2">
    <source>
        <dbReference type="EMBL" id="QPG06735.1"/>
    </source>
</evidence>
<protein>
    <submittedName>
        <fullName evidence="2">Uncharacterized protein</fullName>
    </submittedName>
</protein>
<keyword evidence="3" id="KW-1185">Reference proteome</keyword>
<sequence>MPGKMSPSDFARASFRPERPVSFCPTSDTGWVSDCSKDVSIHDDPTFSETKAAIENMFAHKRDQFDSFKTVLGAETALVKKSFIITAVGLAGVFILACFCWLIVGAAIGIGLDRAGTPLWGTTLILLAINGVGIAVCTKAVKESYRHVSFMPILQALTGHAGKSQKE</sequence>
<dbReference type="AlphaFoldDB" id="A0A7S9DZE9"/>
<keyword evidence="1" id="KW-1133">Transmembrane helix</keyword>